<dbReference type="Pfam" id="PF05572">
    <property type="entry name" value="Peptidase_M43"/>
    <property type="match status" value="1"/>
</dbReference>
<dbReference type="Proteomes" id="UP000232122">
    <property type="component" value="Unassembled WGS sequence"/>
</dbReference>
<evidence type="ECO:0000313" key="2">
    <source>
        <dbReference type="EMBL" id="MDV6235484.1"/>
    </source>
</evidence>
<evidence type="ECO:0000313" key="4">
    <source>
        <dbReference type="Proteomes" id="UP000232122"/>
    </source>
</evidence>
<evidence type="ECO:0000313" key="3">
    <source>
        <dbReference type="EMBL" id="PJZ93404.1"/>
    </source>
</evidence>
<organism evidence="3">
    <name type="scientific">Leptospira ellisii</name>
    <dbReference type="NCBI Taxonomy" id="2023197"/>
    <lineage>
        <taxon>Bacteria</taxon>
        <taxon>Pseudomonadati</taxon>
        <taxon>Spirochaetota</taxon>
        <taxon>Spirochaetia</taxon>
        <taxon>Leptospirales</taxon>
        <taxon>Leptospiraceae</taxon>
        <taxon>Leptospira</taxon>
    </lineage>
</organism>
<reference evidence="2 4" key="2">
    <citation type="journal article" date="2018" name="Microb. Genom.">
        <title>Deciphering the unexplored Leptospira diversity from soils uncovers genomic evolution to virulence.</title>
        <authorList>
            <person name="Thibeaux R."/>
            <person name="Iraola G."/>
            <person name="Ferres I."/>
            <person name="Bierque E."/>
            <person name="Girault D."/>
            <person name="Soupe-Gilbert M.E."/>
            <person name="Picardeau M."/>
            <person name="Goarant C."/>
        </authorList>
    </citation>
    <scope>NUCLEOTIDE SEQUENCE [LARGE SCALE GENOMIC DNA]</scope>
    <source>
        <strain evidence="2 4">ATI7-C-A5</strain>
    </source>
</reference>
<dbReference type="EMBL" id="NPEF01000064">
    <property type="protein sequence ID" value="PJZ93404.1"/>
    <property type="molecule type" value="Genomic_DNA"/>
</dbReference>
<comment type="caution">
    <text evidence="3">The sequence shown here is derived from an EMBL/GenBank/DDBJ whole genome shotgun (WGS) entry which is preliminary data.</text>
</comment>
<dbReference type="RefSeq" id="WP_100764907.1">
    <property type="nucleotide sequence ID" value="NZ_NPEF02000008.1"/>
</dbReference>
<dbReference type="InterPro" id="IPR024079">
    <property type="entry name" value="MetalloPept_cat_dom_sf"/>
</dbReference>
<gene>
    <name evidence="2" type="ORF">CH379_007585</name>
    <name evidence="3" type="ORF">CH379_08010</name>
</gene>
<reference evidence="3" key="1">
    <citation type="submission" date="2017-07" db="EMBL/GenBank/DDBJ databases">
        <title>Leptospira spp. isolated from tropical soils.</title>
        <authorList>
            <person name="Thibeaux R."/>
            <person name="Iraola G."/>
            <person name="Ferres I."/>
            <person name="Bierque E."/>
            <person name="Girault D."/>
            <person name="Soupe-Gilbert M.-E."/>
            <person name="Picardeau M."/>
            <person name="Goarant C."/>
        </authorList>
    </citation>
    <scope>NUCLEOTIDE SEQUENCE [LARGE SCALE GENOMIC DNA]</scope>
    <source>
        <strain evidence="3">ATI7-C-A5</strain>
    </source>
</reference>
<dbReference type="SUPFAM" id="SSF55486">
    <property type="entry name" value="Metalloproteases ('zincins'), catalytic domain"/>
    <property type="match status" value="1"/>
</dbReference>
<sequence>MNLKKLLISTFLTFSFVNCPGGGSGGSDTTNLLFLLAAGGFLNPATNGPCMQKNSSTITSSVGTFTGPGGNTYYYSNPQDYVLGQSKPSAIFHVQQDHGFTNRPVFPTFYDGSNQNYIGREGWNIISTTSMSPYGQNGIYYIGTFVNNLSSTGTTYGVDFNFPVSPAVTNAQASIVTNCRTLDTDEKSFSPDSGFSSSTNGLSRVWTNRKKLNVNLIFVKNGNTHAYPDPTIEGLQAALDRWSSIYSQDSVKIDIQFTAQELDSANFLSIASLSTDDYGATSSLGRMYSSTGSYQSETALNLYITREETQVGGVLGVSGGIPGTIGLTGTPQSGMVVFIEAHRSSGAVGSALSNADLTFLGDTMAHEAGHFLGLFHTNESAGASGSGTPNMSKDPLIETPQCDSTQDTAPADGQVSIVECNNTGFFNSGALNLMFWAGDGVTAQTKLTGEQGWVLRLNPLVY</sequence>
<protein>
    <submittedName>
        <fullName evidence="2">M43 family zinc metalloprotease</fullName>
    </submittedName>
</protein>
<feature type="domain" description="Peptidase M43 pregnancy-associated plasma-A" evidence="1">
    <location>
        <begin position="361"/>
        <end position="429"/>
    </location>
</feature>
<keyword evidence="2" id="KW-0482">Metalloprotease</keyword>
<reference evidence="2" key="3">
    <citation type="submission" date="2023-10" db="EMBL/GenBank/DDBJ databases">
        <authorList>
            <person name="Picardeau M."/>
            <person name="Thibeaux R."/>
        </authorList>
    </citation>
    <scope>NUCLEOTIDE SEQUENCE</scope>
    <source>
        <strain evidence="2">ATI7-C-A5</strain>
    </source>
</reference>
<keyword evidence="2" id="KW-0378">Hydrolase</keyword>
<evidence type="ECO:0000259" key="1">
    <source>
        <dbReference type="Pfam" id="PF05572"/>
    </source>
</evidence>
<proteinExistence type="predicted"/>
<keyword evidence="4" id="KW-1185">Reference proteome</keyword>
<dbReference type="Gene3D" id="3.40.390.10">
    <property type="entry name" value="Collagenase (Catalytic Domain)"/>
    <property type="match status" value="1"/>
</dbReference>
<dbReference type="OrthoDB" id="337801at2"/>
<dbReference type="GO" id="GO:0008237">
    <property type="term" value="F:metallopeptidase activity"/>
    <property type="evidence" value="ECO:0007669"/>
    <property type="project" value="UniProtKB-KW"/>
</dbReference>
<dbReference type="AlphaFoldDB" id="A0A2N0BA31"/>
<keyword evidence="2" id="KW-0645">Protease</keyword>
<accession>A0A2N0BA31</accession>
<dbReference type="EMBL" id="NPEF02000008">
    <property type="protein sequence ID" value="MDV6235484.1"/>
    <property type="molecule type" value="Genomic_DNA"/>
</dbReference>
<dbReference type="InterPro" id="IPR008754">
    <property type="entry name" value="Peptidase_M43"/>
</dbReference>
<name>A0A2N0BA31_9LEPT</name>